<dbReference type="FunFam" id="3.40.50.12240:FF:000002">
    <property type="entry name" value="Flagellum-specific ATP synthase FliI"/>
    <property type="match status" value="1"/>
</dbReference>
<dbReference type="Proteomes" id="UP000603434">
    <property type="component" value="Unassembled WGS sequence"/>
</dbReference>
<keyword evidence="2" id="KW-0813">Transport</keyword>
<comment type="caution">
    <text evidence="10">The sequence shown here is derived from an EMBL/GenBank/DDBJ whole genome shotgun (WGS) entry which is preliminary data.</text>
</comment>
<evidence type="ECO:0000256" key="8">
    <source>
        <dbReference type="ARBA" id="ARBA00034006"/>
    </source>
</evidence>
<dbReference type="GO" id="GO:0008564">
    <property type="term" value="F:protein-exporting ATPase activity"/>
    <property type="evidence" value="ECO:0007669"/>
    <property type="project" value="UniProtKB-EC"/>
</dbReference>
<dbReference type="PROSITE" id="PS00152">
    <property type="entry name" value="ATPASE_ALPHA_BETA"/>
    <property type="match status" value="1"/>
</dbReference>
<dbReference type="PANTHER" id="PTHR15184">
    <property type="entry name" value="ATP SYNTHASE"/>
    <property type="match status" value="1"/>
</dbReference>
<dbReference type="GO" id="GO:0005737">
    <property type="term" value="C:cytoplasm"/>
    <property type="evidence" value="ECO:0007669"/>
    <property type="project" value="UniProtKB-SubCell"/>
</dbReference>
<dbReference type="NCBIfam" id="TIGR01026">
    <property type="entry name" value="fliI_yscN"/>
    <property type="match status" value="1"/>
</dbReference>
<evidence type="ECO:0000256" key="7">
    <source>
        <dbReference type="ARBA" id="ARBA00022967"/>
    </source>
</evidence>
<dbReference type="InterPro" id="IPR040627">
    <property type="entry name" value="T3SS_ATPase_C"/>
</dbReference>
<dbReference type="GO" id="GO:0030257">
    <property type="term" value="C:type III protein secretion system complex"/>
    <property type="evidence" value="ECO:0007669"/>
    <property type="project" value="InterPro"/>
</dbReference>
<dbReference type="Pfam" id="PF00006">
    <property type="entry name" value="ATP-synt_ab"/>
    <property type="match status" value="1"/>
</dbReference>
<protein>
    <submittedName>
        <fullName evidence="10">FliI/YscN family ATPase</fullName>
    </submittedName>
</protein>
<name>A0A8J6NMM5_9BACT</name>
<dbReference type="PANTHER" id="PTHR15184:SF9">
    <property type="entry name" value="SPI-1 TYPE 3 SECRETION SYSTEM ATPASE"/>
    <property type="match status" value="1"/>
</dbReference>
<evidence type="ECO:0000256" key="1">
    <source>
        <dbReference type="ARBA" id="ARBA00004496"/>
    </source>
</evidence>
<evidence type="ECO:0000259" key="9">
    <source>
        <dbReference type="SMART" id="SM00382"/>
    </source>
</evidence>
<keyword evidence="6" id="KW-0653">Protein transport</keyword>
<accession>A0A8J6NMM5</accession>
<evidence type="ECO:0000256" key="2">
    <source>
        <dbReference type="ARBA" id="ARBA00022448"/>
    </source>
</evidence>
<dbReference type="InterPro" id="IPR003593">
    <property type="entry name" value="AAA+_ATPase"/>
</dbReference>
<evidence type="ECO:0000313" key="10">
    <source>
        <dbReference type="EMBL" id="MBC8361410.1"/>
    </source>
</evidence>
<dbReference type="SMART" id="SM00382">
    <property type="entry name" value="AAA"/>
    <property type="match status" value="1"/>
</dbReference>
<evidence type="ECO:0000256" key="6">
    <source>
        <dbReference type="ARBA" id="ARBA00022927"/>
    </source>
</evidence>
<evidence type="ECO:0000313" key="11">
    <source>
        <dbReference type="Proteomes" id="UP000603434"/>
    </source>
</evidence>
<dbReference type="InterPro" id="IPR050053">
    <property type="entry name" value="ATPase_alpha/beta_chains"/>
</dbReference>
<dbReference type="InterPro" id="IPR000194">
    <property type="entry name" value="ATPase_F1/V1/A1_a/bsu_nucl-bd"/>
</dbReference>
<keyword evidence="3" id="KW-0963">Cytoplasm</keyword>
<dbReference type="GO" id="GO:0046933">
    <property type="term" value="F:proton-transporting ATP synthase activity, rotational mechanism"/>
    <property type="evidence" value="ECO:0007669"/>
    <property type="project" value="TreeGrafter"/>
</dbReference>
<organism evidence="10 11">
    <name type="scientific">Candidatus Desulfatibia profunda</name>
    <dbReference type="NCBI Taxonomy" id="2841695"/>
    <lineage>
        <taxon>Bacteria</taxon>
        <taxon>Pseudomonadati</taxon>
        <taxon>Thermodesulfobacteriota</taxon>
        <taxon>Desulfobacteria</taxon>
        <taxon>Desulfobacterales</taxon>
        <taxon>Desulfobacterales incertae sedis</taxon>
        <taxon>Candidatus Desulfatibia</taxon>
    </lineage>
</organism>
<dbReference type="GO" id="GO:0005524">
    <property type="term" value="F:ATP binding"/>
    <property type="evidence" value="ECO:0007669"/>
    <property type="project" value="UniProtKB-KW"/>
</dbReference>
<dbReference type="AlphaFoldDB" id="A0A8J6NMM5"/>
<dbReference type="EMBL" id="JACNJH010000134">
    <property type="protein sequence ID" value="MBC8361410.1"/>
    <property type="molecule type" value="Genomic_DNA"/>
</dbReference>
<keyword evidence="5" id="KW-0067">ATP-binding</keyword>
<dbReference type="Pfam" id="PF02874">
    <property type="entry name" value="ATP-synt_ab_N"/>
    <property type="match status" value="1"/>
</dbReference>
<proteinExistence type="predicted"/>
<dbReference type="SUPFAM" id="SSF52540">
    <property type="entry name" value="P-loop containing nucleoside triphosphate hydrolases"/>
    <property type="match status" value="1"/>
</dbReference>
<comment type="catalytic activity">
    <reaction evidence="8">
        <text>ATP + H2O + cellular proteinSide 1 = ADP + phosphate + cellular proteinSide 2.</text>
        <dbReference type="EC" id="7.4.2.8"/>
    </reaction>
</comment>
<dbReference type="CDD" id="cd18117">
    <property type="entry name" value="ATP-synt_flagellum-secretory_path_III_N"/>
    <property type="match status" value="1"/>
</dbReference>
<dbReference type="InterPro" id="IPR005714">
    <property type="entry name" value="ATPase_T3SS_FliI/YscN"/>
</dbReference>
<dbReference type="GO" id="GO:0030254">
    <property type="term" value="P:protein secretion by the type III secretion system"/>
    <property type="evidence" value="ECO:0007669"/>
    <property type="project" value="InterPro"/>
</dbReference>
<evidence type="ECO:0000256" key="5">
    <source>
        <dbReference type="ARBA" id="ARBA00022840"/>
    </source>
</evidence>
<keyword evidence="4" id="KW-0547">Nucleotide-binding</keyword>
<comment type="subcellular location">
    <subcellularLocation>
        <location evidence="1">Cytoplasm</location>
    </subcellularLocation>
</comment>
<sequence length="441" mass="48061">MKALNKRIKWDNYLEALSSCQPYKLEGKIVKVAGIVAEASGPGLSVGSLCSIKTSEGQNIPAEVIGFNDQRVIVMPFGEMRGIEPGSRIIDISKKPTVPVGESYLSRVIDGLGRPIDNKGMIRPEKEYPIYGNVQNPMKREIIREVIDVGVCSINALNTLGKGQRIAIMSGSGVGKSILMGMIARNTSADVSVIALIGERGREVREFVERNLGEAGLKKAVVVVATSDSPALVRIRGAHLATTLAEYFRDKGLDVMLIMDSISRFAMSMREVGLAAGEPPSAKGYTPSVFIQIPKLLERAGTVEKKGSITGIYNVLVEGDDMNEPIADAVRSTVDGHIVLSRDLAHKDHYPAVDVLASISRVMSDIIDRRHLENARKLVKVMAAYREAEDLINIGAYVDGSDPQIDYAKKMIGKINAFLQQDTHQKITFKESVDRLQALFA</sequence>
<dbReference type="CDD" id="cd01136">
    <property type="entry name" value="ATPase_flagellum-secretory_path_III"/>
    <property type="match status" value="1"/>
</dbReference>
<evidence type="ECO:0000256" key="4">
    <source>
        <dbReference type="ARBA" id="ARBA00022741"/>
    </source>
</evidence>
<dbReference type="Gene3D" id="3.40.50.12240">
    <property type="match status" value="1"/>
</dbReference>
<keyword evidence="7" id="KW-1278">Translocase</keyword>
<dbReference type="InterPro" id="IPR020003">
    <property type="entry name" value="ATPase_a/bsu_AS"/>
</dbReference>
<dbReference type="Pfam" id="PF18269">
    <property type="entry name" value="T3SS_ATPase_C"/>
    <property type="match status" value="1"/>
</dbReference>
<dbReference type="InterPro" id="IPR027417">
    <property type="entry name" value="P-loop_NTPase"/>
</dbReference>
<gene>
    <name evidence="10" type="ORF">H8E23_08440</name>
</gene>
<dbReference type="GO" id="GO:0016887">
    <property type="term" value="F:ATP hydrolysis activity"/>
    <property type="evidence" value="ECO:0007669"/>
    <property type="project" value="InterPro"/>
</dbReference>
<feature type="domain" description="AAA+ ATPase" evidence="9">
    <location>
        <begin position="162"/>
        <end position="344"/>
    </location>
</feature>
<dbReference type="InterPro" id="IPR004100">
    <property type="entry name" value="ATPase_F1/V1/A1_a/bsu_N"/>
</dbReference>
<reference evidence="10 11" key="1">
    <citation type="submission" date="2020-08" db="EMBL/GenBank/DDBJ databases">
        <title>Bridging the membrane lipid divide: bacteria of the FCB group superphylum have the potential to synthesize archaeal ether lipids.</title>
        <authorList>
            <person name="Villanueva L."/>
            <person name="Von Meijenfeldt F.A.B."/>
            <person name="Westbye A.B."/>
            <person name="Yadav S."/>
            <person name="Hopmans E.C."/>
            <person name="Dutilh B.E."/>
            <person name="Sinninghe Damste J.S."/>
        </authorList>
    </citation>
    <scope>NUCLEOTIDE SEQUENCE [LARGE SCALE GENOMIC DNA]</scope>
    <source>
        <strain evidence="10">NIOZ-UU30</strain>
    </source>
</reference>
<evidence type="ECO:0000256" key="3">
    <source>
        <dbReference type="ARBA" id="ARBA00022490"/>
    </source>
</evidence>